<dbReference type="EMBL" id="CP046457">
    <property type="protein sequence ID" value="QGT99513.1"/>
    <property type="molecule type" value="Genomic_DNA"/>
</dbReference>
<evidence type="ECO:0000313" key="1">
    <source>
        <dbReference type="EMBL" id="QGT99513.1"/>
    </source>
</evidence>
<dbReference type="AlphaFoldDB" id="A0A6I6DGQ8"/>
<protein>
    <submittedName>
        <fullName evidence="1">Uncharacterized protein</fullName>
    </submittedName>
</protein>
<gene>
    <name evidence="1" type="ORF">SYNTR_0920</name>
</gene>
<proteinExistence type="predicted"/>
<keyword evidence="2" id="KW-1185">Reference proteome</keyword>
<sequence length="148" mass="16910">MVVSCKIAKSGCSNNCYTINSKNRGGELMDKKQISDKQFINCYRSAGLWFVALYMEAFILRINELKDSVSKTKFIEEIYNDGDNEFDKEISATRTRVNCLLRIIESGRAIEALEVVVNSKLNKQFPEAVYEAEKLSRRIRNGEIIIPT</sequence>
<evidence type="ECO:0000313" key="2">
    <source>
        <dbReference type="Proteomes" id="UP000426444"/>
    </source>
</evidence>
<name>A0A6I6DGQ8_9FIRM</name>
<reference evidence="2" key="1">
    <citation type="journal article" date="2019" name="Microbiology">
        <title>Complete Genome Sequence of an Uncultured Bacterium of the Candidate Phylum Bipolaricaulota.</title>
        <authorList>
            <person name="Kadnikov V.V."/>
            <person name="Mardanov A.V."/>
            <person name="Beletsky A.V."/>
            <person name="Frank Y.A."/>
            <person name="Karnachuk O.V."/>
            <person name="Ravin N.V."/>
        </authorList>
    </citation>
    <scope>NUCLEOTIDE SEQUENCE [LARGE SCALE GENOMIC DNA]</scope>
</reference>
<dbReference type="Proteomes" id="UP000426444">
    <property type="component" value="Chromosome"/>
</dbReference>
<dbReference type="KEGG" id="salq:SYNTR_0920"/>
<accession>A0A6I6DGQ8</accession>
<organism evidence="1 2">
    <name type="scientific">Candidatus Syntrophocurvum alkaliphilum</name>
    <dbReference type="NCBI Taxonomy" id="2293317"/>
    <lineage>
        <taxon>Bacteria</taxon>
        <taxon>Bacillati</taxon>
        <taxon>Bacillota</taxon>
        <taxon>Clostridia</taxon>
        <taxon>Eubacteriales</taxon>
        <taxon>Syntrophomonadaceae</taxon>
        <taxon>Candidatus Syntrophocurvum</taxon>
    </lineage>
</organism>